<evidence type="ECO:0000259" key="2">
    <source>
        <dbReference type="PROSITE" id="PS50011"/>
    </source>
</evidence>
<evidence type="ECO:0000313" key="3">
    <source>
        <dbReference type="EMBL" id="KAJ4261557.1"/>
    </source>
</evidence>
<dbReference type="PROSITE" id="PS50011">
    <property type="entry name" value="PROTEIN_KINASE_DOM"/>
    <property type="match status" value="1"/>
</dbReference>
<organism evidence="3 4">
    <name type="scientific">Fusarium torreyae</name>
    <dbReference type="NCBI Taxonomy" id="1237075"/>
    <lineage>
        <taxon>Eukaryota</taxon>
        <taxon>Fungi</taxon>
        <taxon>Dikarya</taxon>
        <taxon>Ascomycota</taxon>
        <taxon>Pezizomycotina</taxon>
        <taxon>Sordariomycetes</taxon>
        <taxon>Hypocreomycetidae</taxon>
        <taxon>Hypocreales</taxon>
        <taxon>Nectriaceae</taxon>
        <taxon>Fusarium</taxon>
    </lineage>
</organism>
<dbReference type="Proteomes" id="UP001152049">
    <property type="component" value="Unassembled WGS sequence"/>
</dbReference>
<accession>A0A9W8S255</accession>
<dbReference type="EMBL" id="JAOQAZ010000012">
    <property type="protein sequence ID" value="KAJ4261557.1"/>
    <property type="molecule type" value="Genomic_DNA"/>
</dbReference>
<sequence>MKPRDIRIKTINVHDEDDVQDGECTIRHRNIATITAALMRGDREITLMNWDFIPDDVWQEIRRSNKEPDKVEVTKFVGFGPGNKARDGVLARDAQDAIGATKWVGLDFKFIKVLASGGHGYVTLWDVTFDDGSCRRVVMKRGIGQWFNPQKESSFHLRYNGSEHTTQVVDLHAEAMKIHQKMAREDPWAFAKLGTGYRWNAERMNCVIFEYCPHGDLYHLLTSANEKKIDFTNRVLWGIWECLVQGVATMAYSQEFIKDSTTFEKELQKAQRDDRAWEFYDYLDDKPISHEVHMDMEVLNILVGESGTHPDQPIFKIHDLGAFSWVLNDVWGRMREDNYWGMRMPVKLHGLTPEQMSKEWDSLPIGNSQNETMRLFSHDNLDFGCVVAGRFGTWTNIFLIGRIMESIITGVFQRFPFQNAPHQTKDGSLAAQTYGWQMNQPEYSLVDAELREIVSQALYERPQDRPSVVELMRNIEVRKSLGFSEPKEEVKNWWDAFIGPREEAPLPVQDPGANVGPVQQAVADNLGPLAMPPLRPPHQPQTQAERQLAEALEQWRKAQADPIIGGANSSSGSPNPPNSQPAGERKQEEAGPSKYVIPQRRTSEEEDQPDANPQARHQGPPRRPEALRVPQKIAGTNRTQTLLQPAAPRDQAPDNGLLLPQRAPGATHAQHGVPEGGSGIGGRFSRAWPEHGSDPADRGTSLRPAGHWRHHFGPQPRLSGSTQYESSGDPMNVDDEDNPYRPMQQPPPPVGSPHFPPTHAPPPASRHPPSAEFKTLSINRAVQSSTKQVSSASGRPSRQVKFGLSQKNSKSSKIGKRSSRDKKLERWSSPKKSKTLAAYVQNALPGMPVAIRNLVTRSEHLDARLRRGDVPVYAYMK</sequence>
<feature type="compositionally biased region" description="Basic and acidic residues" evidence="1">
    <location>
        <begin position="688"/>
        <end position="697"/>
    </location>
</feature>
<reference evidence="3" key="1">
    <citation type="submission" date="2022-09" db="EMBL/GenBank/DDBJ databases">
        <title>Fusarium specimens isolated from Avocado Roots.</title>
        <authorList>
            <person name="Stajich J."/>
            <person name="Roper C."/>
            <person name="Heimlech-Rivalta G."/>
        </authorList>
    </citation>
    <scope>NUCLEOTIDE SEQUENCE</scope>
    <source>
        <strain evidence="3">CF00136</strain>
    </source>
</reference>
<dbReference type="InterPro" id="IPR000719">
    <property type="entry name" value="Prot_kinase_dom"/>
</dbReference>
<proteinExistence type="predicted"/>
<dbReference type="SUPFAM" id="SSF56112">
    <property type="entry name" value="Protein kinase-like (PK-like)"/>
    <property type="match status" value="1"/>
</dbReference>
<name>A0A9W8S255_9HYPO</name>
<evidence type="ECO:0000313" key="4">
    <source>
        <dbReference type="Proteomes" id="UP001152049"/>
    </source>
</evidence>
<feature type="compositionally biased region" description="Polar residues" evidence="1">
    <location>
        <begin position="634"/>
        <end position="643"/>
    </location>
</feature>
<comment type="caution">
    <text evidence="3">The sequence shown here is derived from an EMBL/GenBank/DDBJ whole genome shotgun (WGS) entry which is preliminary data.</text>
</comment>
<feature type="region of interest" description="Disordered" evidence="1">
    <location>
        <begin position="563"/>
        <end position="833"/>
    </location>
</feature>
<dbReference type="GO" id="GO:0004672">
    <property type="term" value="F:protein kinase activity"/>
    <property type="evidence" value="ECO:0007669"/>
    <property type="project" value="InterPro"/>
</dbReference>
<evidence type="ECO:0000256" key="1">
    <source>
        <dbReference type="SAM" id="MobiDB-lite"/>
    </source>
</evidence>
<gene>
    <name evidence="3" type="ORF">NW762_006985</name>
</gene>
<protein>
    <recommendedName>
        <fullName evidence="2">Protein kinase domain-containing protein</fullName>
    </recommendedName>
</protein>
<feature type="domain" description="Protein kinase" evidence="2">
    <location>
        <begin position="108"/>
        <end position="477"/>
    </location>
</feature>
<feature type="compositionally biased region" description="Low complexity" evidence="1">
    <location>
        <begin position="563"/>
        <end position="573"/>
    </location>
</feature>
<dbReference type="InterPro" id="IPR011009">
    <property type="entry name" value="Kinase-like_dom_sf"/>
</dbReference>
<dbReference type="OrthoDB" id="4062651at2759"/>
<dbReference type="GO" id="GO:0005524">
    <property type="term" value="F:ATP binding"/>
    <property type="evidence" value="ECO:0007669"/>
    <property type="project" value="InterPro"/>
</dbReference>
<feature type="compositionally biased region" description="Polar residues" evidence="1">
    <location>
        <begin position="776"/>
        <end position="796"/>
    </location>
</feature>
<dbReference type="Gene3D" id="1.10.510.10">
    <property type="entry name" value="Transferase(Phosphotransferase) domain 1"/>
    <property type="match status" value="1"/>
</dbReference>
<feature type="compositionally biased region" description="Pro residues" evidence="1">
    <location>
        <begin position="744"/>
        <end position="766"/>
    </location>
</feature>
<keyword evidence="4" id="KW-1185">Reference proteome</keyword>
<feature type="region of interest" description="Disordered" evidence="1">
    <location>
        <begin position="527"/>
        <end position="548"/>
    </location>
</feature>
<feature type="compositionally biased region" description="Pro residues" evidence="1">
    <location>
        <begin position="530"/>
        <end position="539"/>
    </location>
</feature>
<dbReference type="AlphaFoldDB" id="A0A9W8S255"/>